<dbReference type="AlphaFoldDB" id="A0A164ZRQ0"/>
<accession>A0A164ZRQ0</accession>
<sequence>MIISCKPVESAISSVDNRMGWAFNIRVVTHGRISSCKAPRPGVPQAVCEYPFALDMLLSSSYNSGIIKQPLELTAATKGVRE</sequence>
<dbReference type="EMBL" id="CP093347">
    <property type="protein sequence ID" value="WOH02970.1"/>
    <property type="molecule type" value="Genomic_DNA"/>
</dbReference>
<reference evidence="1" key="2">
    <citation type="submission" date="2022-03" db="EMBL/GenBank/DDBJ databases">
        <title>Draft title - Genomic analysis of global carrot germplasm unveils the trajectory of domestication and the origin of high carotenoid orange carrot.</title>
        <authorList>
            <person name="Iorizzo M."/>
            <person name="Ellison S."/>
            <person name="Senalik D."/>
            <person name="Macko-Podgorni A."/>
            <person name="Grzebelus D."/>
            <person name="Bostan H."/>
            <person name="Rolling W."/>
            <person name="Curaba J."/>
            <person name="Simon P."/>
        </authorList>
    </citation>
    <scope>NUCLEOTIDE SEQUENCE</scope>
    <source>
        <tissue evidence="1">Leaf</tissue>
    </source>
</reference>
<evidence type="ECO:0000313" key="2">
    <source>
        <dbReference type="Proteomes" id="UP000077755"/>
    </source>
</evidence>
<gene>
    <name evidence="1" type="ORF">DCAR_0522360</name>
</gene>
<keyword evidence="2" id="KW-1185">Reference proteome</keyword>
<organism evidence="1 2">
    <name type="scientific">Daucus carota subsp. sativus</name>
    <name type="common">Carrot</name>
    <dbReference type="NCBI Taxonomy" id="79200"/>
    <lineage>
        <taxon>Eukaryota</taxon>
        <taxon>Viridiplantae</taxon>
        <taxon>Streptophyta</taxon>
        <taxon>Embryophyta</taxon>
        <taxon>Tracheophyta</taxon>
        <taxon>Spermatophyta</taxon>
        <taxon>Magnoliopsida</taxon>
        <taxon>eudicotyledons</taxon>
        <taxon>Gunneridae</taxon>
        <taxon>Pentapetalae</taxon>
        <taxon>asterids</taxon>
        <taxon>campanulids</taxon>
        <taxon>Apiales</taxon>
        <taxon>Apiaceae</taxon>
        <taxon>Apioideae</taxon>
        <taxon>Scandiceae</taxon>
        <taxon>Daucinae</taxon>
        <taxon>Daucus</taxon>
        <taxon>Daucus sect. Daucus</taxon>
    </lineage>
</organism>
<dbReference type="Gramene" id="KZM96303">
    <property type="protein sequence ID" value="KZM96303"/>
    <property type="gene ID" value="DCAR_019545"/>
</dbReference>
<proteinExistence type="predicted"/>
<name>A0A164ZRQ0_DAUCS</name>
<reference evidence="1" key="1">
    <citation type="journal article" date="2016" name="Nat. Genet.">
        <title>A high-quality carrot genome assembly provides new insights into carotenoid accumulation and asterid genome evolution.</title>
        <authorList>
            <person name="Iorizzo M."/>
            <person name="Ellison S."/>
            <person name="Senalik D."/>
            <person name="Zeng P."/>
            <person name="Satapoomin P."/>
            <person name="Huang J."/>
            <person name="Bowman M."/>
            <person name="Iovene M."/>
            <person name="Sanseverino W."/>
            <person name="Cavagnaro P."/>
            <person name="Yildiz M."/>
            <person name="Macko-Podgorni A."/>
            <person name="Moranska E."/>
            <person name="Grzebelus E."/>
            <person name="Grzebelus D."/>
            <person name="Ashrafi H."/>
            <person name="Zheng Z."/>
            <person name="Cheng S."/>
            <person name="Spooner D."/>
            <person name="Van Deynze A."/>
            <person name="Simon P."/>
        </authorList>
    </citation>
    <scope>NUCLEOTIDE SEQUENCE</scope>
    <source>
        <tissue evidence="1">Leaf</tissue>
    </source>
</reference>
<evidence type="ECO:0000313" key="1">
    <source>
        <dbReference type="EMBL" id="WOH02970.1"/>
    </source>
</evidence>
<protein>
    <submittedName>
        <fullName evidence="1">Uncharacterized protein</fullName>
    </submittedName>
</protein>
<dbReference type="Proteomes" id="UP000077755">
    <property type="component" value="Chromosome 5"/>
</dbReference>